<protein>
    <submittedName>
        <fullName evidence="6">UDP-MurNAc hydroxylase</fullName>
    </submittedName>
</protein>
<name>A0A239HZT7_9ACTN</name>
<reference evidence="6 7" key="1">
    <citation type="submission" date="2017-06" db="EMBL/GenBank/DDBJ databases">
        <authorList>
            <person name="Kim H.J."/>
            <person name="Triplett B.A."/>
        </authorList>
    </citation>
    <scope>NUCLEOTIDE SEQUENCE [LARGE SCALE GENOMIC DNA]</scope>
    <source>
        <strain evidence="6 7">DSM 44715</strain>
    </source>
</reference>
<dbReference type="PANTHER" id="PTHR43546:SF3">
    <property type="entry name" value="UPF0173 METAL-DEPENDENT HYDROLASE MJ1163"/>
    <property type="match status" value="1"/>
</dbReference>
<dbReference type="EMBL" id="FZOR01000011">
    <property type="protein sequence ID" value="SNS86692.1"/>
    <property type="molecule type" value="Genomic_DNA"/>
</dbReference>
<dbReference type="InterPro" id="IPR036922">
    <property type="entry name" value="Rieske_2Fe-2S_sf"/>
</dbReference>
<dbReference type="Pfam" id="PF13483">
    <property type="entry name" value="Lactamase_B_3"/>
    <property type="match status" value="1"/>
</dbReference>
<dbReference type="PANTHER" id="PTHR43546">
    <property type="entry name" value="UPF0173 METAL-DEPENDENT HYDROLASE MJ1163-RELATED"/>
    <property type="match status" value="1"/>
</dbReference>
<evidence type="ECO:0000256" key="2">
    <source>
        <dbReference type="ARBA" id="ARBA00022723"/>
    </source>
</evidence>
<dbReference type="Gene3D" id="3.60.15.10">
    <property type="entry name" value="Ribonuclease Z/Hydroxyacylglutathione hydrolase-like"/>
    <property type="match status" value="1"/>
</dbReference>
<keyword evidence="7" id="KW-1185">Reference proteome</keyword>
<keyword evidence="2" id="KW-0479">Metal-binding</keyword>
<sequence>MPTVTFLGHAGIALDAEAFRLLADPWLAPTGAFLGAWHQYPRNDHLNPDAVLDADWVAVSHEHLDHFDPWVIARLPVRTRILIPRYPGPAFRERMAAAAGGRQVIEIEPWGKYPLDNRGSWITAIPELSPMCHDAAFLIVADGRGILHCNDARLTAAQARRAKHLAGDRLDLMAVQTSGASWHPICYEYPAAEMAELSMAKRISKLRSVQRLVRQTEPELAVPFAGPPCFLDAEVEHLNWVLGQADGAFCDPEVSTAWLREHLPRQRWDHFLPGDAIDLDTGGIARDPVSARFSFADADRQEYLKRYAEDRAPAIAEVLAEYPEPGPDLFDRFAAHFTYLGGLSDYFRRRIAMIVRFEVTGPNGGTWDVDFTADGVAVSEAGPDVRPHYRITTAGRWLDAVLTGRIAWEDLLISFRLSLYRDPDVYNDHLVGLLKHANAPALQAVEAYETGRDESERITVACDGARYDIPRYCPHAGEDLSVGAVVRDGTIHCLAHNFAFDLATGECLNARAANLTSRRLA</sequence>
<keyword evidence="4" id="KW-0411">Iron-sulfur</keyword>
<evidence type="ECO:0000259" key="5">
    <source>
        <dbReference type="PROSITE" id="PS51296"/>
    </source>
</evidence>
<dbReference type="Gene3D" id="2.102.10.10">
    <property type="entry name" value="Rieske [2Fe-2S] iron-sulphur domain"/>
    <property type="match status" value="1"/>
</dbReference>
<evidence type="ECO:0000313" key="7">
    <source>
        <dbReference type="Proteomes" id="UP000198318"/>
    </source>
</evidence>
<dbReference type="PROSITE" id="PS51296">
    <property type="entry name" value="RIESKE"/>
    <property type="match status" value="1"/>
</dbReference>
<dbReference type="AlphaFoldDB" id="A0A239HZT7"/>
<feature type="domain" description="Rieske" evidence="5">
    <location>
        <begin position="442"/>
        <end position="521"/>
    </location>
</feature>
<dbReference type="Proteomes" id="UP000198318">
    <property type="component" value="Unassembled WGS sequence"/>
</dbReference>
<gene>
    <name evidence="6" type="ORF">SAMN05443665_101138</name>
</gene>
<dbReference type="Pfam" id="PF00355">
    <property type="entry name" value="Rieske"/>
    <property type="match status" value="1"/>
</dbReference>
<dbReference type="GO" id="GO:0051537">
    <property type="term" value="F:2 iron, 2 sulfur cluster binding"/>
    <property type="evidence" value="ECO:0007669"/>
    <property type="project" value="UniProtKB-KW"/>
</dbReference>
<evidence type="ECO:0000256" key="1">
    <source>
        <dbReference type="ARBA" id="ARBA00022714"/>
    </source>
</evidence>
<evidence type="ECO:0000313" key="6">
    <source>
        <dbReference type="EMBL" id="SNS86692.1"/>
    </source>
</evidence>
<dbReference type="GO" id="GO:0004497">
    <property type="term" value="F:monooxygenase activity"/>
    <property type="evidence" value="ECO:0007669"/>
    <property type="project" value="UniProtKB-ARBA"/>
</dbReference>
<evidence type="ECO:0000256" key="3">
    <source>
        <dbReference type="ARBA" id="ARBA00023004"/>
    </source>
</evidence>
<dbReference type="InterPro" id="IPR050114">
    <property type="entry name" value="UPF0173_UPF0282_UlaG_hydrolase"/>
</dbReference>
<proteinExistence type="predicted"/>
<dbReference type="GO" id="GO:0046872">
    <property type="term" value="F:metal ion binding"/>
    <property type="evidence" value="ECO:0007669"/>
    <property type="project" value="UniProtKB-KW"/>
</dbReference>
<dbReference type="SUPFAM" id="SSF50022">
    <property type="entry name" value="ISP domain"/>
    <property type="match status" value="1"/>
</dbReference>
<organism evidence="6 7">
    <name type="scientific">Actinomadura meyerae</name>
    <dbReference type="NCBI Taxonomy" id="240840"/>
    <lineage>
        <taxon>Bacteria</taxon>
        <taxon>Bacillati</taxon>
        <taxon>Actinomycetota</taxon>
        <taxon>Actinomycetes</taxon>
        <taxon>Streptosporangiales</taxon>
        <taxon>Thermomonosporaceae</taxon>
        <taxon>Actinomadura</taxon>
    </lineage>
</organism>
<accession>A0A239HZT7</accession>
<dbReference type="InterPro" id="IPR017941">
    <property type="entry name" value="Rieske_2Fe-2S"/>
</dbReference>
<dbReference type="SUPFAM" id="SSF56281">
    <property type="entry name" value="Metallo-hydrolase/oxidoreductase"/>
    <property type="match status" value="1"/>
</dbReference>
<dbReference type="InterPro" id="IPR036866">
    <property type="entry name" value="RibonucZ/Hydroxyglut_hydro"/>
</dbReference>
<keyword evidence="3" id="KW-0408">Iron</keyword>
<evidence type="ECO:0000256" key="4">
    <source>
        <dbReference type="ARBA" id="ARBA00023014"/>
    </source>
</evidence>
<dbReference type="OrthoDB" id="6988582at2"/>
<keyword evidence="1" id="KW-0001">2Fe-2S</keyword>
<dbReference type="GO" id="GO:0016705">
    <property type="term" value="F:oxidoreductase activity, acting on paired donors, with incorporation or reduction of molecular oxygen"/>
    <property type="evidence" value="ECO:0007669"/>
    <property type="project" value="UniProtKB-ARBA"/>
</dbReference>